<evidence type="ECO:0000256" key="3">
    <source>
        <dbReference type="ARBA" id="ARBA00023125"/>
    </source>
</evidence>
<dbReference type="Pfam" id="PF08423">
    <property type="entry name" value="Rad51"/>
    <property type="match status" value="1"/>
</dbReference>
<dbReference type="GO" id="GO:0006281">
    <property type="term" value="P:DNA repair"/>
    <property type="evidence" value="ECO:0007669"/>
    <property type="project" value="InterPro"/>
</dbReference>
<name>A0A075H581_9ARCH</name>
<dbReference type="InterPro" id="IPR020588">
    <property type="entry name" value="RecA_ATP-bd"/>
</dbReference>
<accession>A0A075H581</accession>
<dbReference type="GO" id="GO:0003677">
    <property type="term" value="F:DNA binding"/>
    <property type="evidence" value="ECO:0007669"/>
    <property type="project" value="UniProtKB-KW"/>
</dbReference>
<reference evidence="5" key="1">
    <citation type="journal article" date="2014" name="Genome Biol. Evol.">
        <title>Pangenome evidence for extensive interdomain horizontal transfer affecting lineage core and shell genes in uncultured planktonic thaumarchaeota and euryarchaeota.</title>
        <authorList>
            <person name="Deschamps P."/>
            <person name="Zivanovic Y."/>
            <person name="Moreira D."/>
            <person name="Rodriguez-Valera F."/>
            <person name="Lopez-Garcia P."/>
        </authorList>
    </citation>
    <scope>NUCLEOTIDE SEQUENCE</scope>
</reference>
<evidence type="ECO:0000259" key="4">
    <source>
        <dbReference type="PROSITE" id="PS50162"/>
    </source>
</evidence>
<dbReference type="EMBL" id="KF900852">
    <property type="protein sequence ID" value="AIF09093.1"/>
    <property type="molecule type" value="Genomic_DNA"/>
</dbReference>
<organism evidence="5">
    <name type="scientific">uncultured marine thaumarchaeote KM3_35_A11</name>
    <dbReference type="NCBI Taxonomy" id="1456130"/>
    <lineage>
        <taxon>Archaea</taxon>
        <taxon>Nitrososphaerota</taxon>
        <taxon>environmental samples</taxon>
    </lineage>
</organism>
<dbReference type="AlphaFoldDB" id="A0A075H581"/>
<sequence length="216" mass="24550">MIETGFKKLDQSLGGGIKEGLITDIYGQTATGKTQLTFQICLNALKSGKEILFQDTTGGFRPERILEMMKAQHIDPTLLDKIKVGRITNTSQQIKYLLKIPIKNFSLIIIDSVTDLFSFEYSKKEHSFEKHLSFMKYMQNLANIAINNKIPIVVTNIVRNVNEQEKENLEKSISMYTHVKIKLTKQNGEFFCKIISPFQNESFAYVKTLDGLSSPS</sequence>
<dbReference type="GO" id="GO:0140664">
    <property type="term" value="F:ATP-dependent DNA damage sensor activity"/>
    <property type="evidence" value="ECO:0007669"/>
    <property type="project" value="InterPro"/>
</dbReference>
<evidence type="ECO:0000256" key="2">
    <source>
        <dbReference type="ARBA" id="ARBA00022840"/>
    </source>
</evidence>
<keyword evidence="2" id="KW-0067">ATP-binding</keyword>
<dbReference type="Gene3D" id="3.40.50.300">
    <property type="entry name" value="P-loop containing nucleotide triphosphate hydrolases"/>
    <property type="match status" value="1"/>
</dbReference>
<dbReference type="PANTHER" id="PTHR22942">
    <property type="entry name" value="RECA/RAD51/RADA DNA STRAND-PAIRING FAMILY MEMBER"/>
    <property type="match status" value="1"/>
</dbReference>
<dbReference type="GO" id="GO:0005524">
    <property type="term" value="F:ATP binding"/>
    <property type="evidence" value="ECO:0007669"/>
    <property type="project" value="UniProtKB-KW"/>
</dbReference>
<protein>
    <submittedName>
        <fullName evidence="5">RecA/RadA recombinase-like protein (RAD51)</fullName>
    </submittedName>
</protein>
<dbReference type="InterPro" id="IPR027417">
    <property type="entry name" value="P-loop_NTPase"/>
</dbReference>
<dbReference type="SUPFAM" id="SSF52540">
    <property type="entry name" value="P-loop containing nucleoside triphosphate hydrolases"/>
    <property type="match status" value="1"/>
</dbReference>
<evidence type="ECO:0000313" key="5">
    <source>
        <dbReference type="EMBL" id="AIF09093.1"/>
    </source>
</evidence>
<feature type="domain" description="RecA family profile 1" evidence="4">
    <location>
        <begin position="1"/>
        <end position="158"/>
    </location>
</feature>
<dbReference type="PANTHER" id="PTHR22942:SF30">
    <property type="entry name" value="MEIOTIC RECOMBINATION PROTEIN DMC1_LIM15 HOMOLOG"/>
    <property type="match status" value="1"/>
</dbReference>
<evidence type="ECO:0000256" key="1">
    <source>
        <dbReference type="ARBA" id="ARBA00022741"/>
    </source>
</evidence>
<proteinExistence type="predicted"/>
<keyword evidence="1" id="KW-0547">Nucleotide-binding</keyword>
<keyword evidence="3" id="KW-0238">DNA-binding</keyword>
<dbReference type="PROSITE" id="PS50162">
    <property type="entry name" value="RECA_2"/>
    <property type="match status" value="1"/>
</dbReference>
<dbReference type="InterPro" id="IPR013632">
    <property type="entry name" value="Rad51_C"/>
</dbReference>
<gene>
    <name evidence="5" type="primary">RAD51</name>
</gene>